<dbReference type="Proteomes" id="UP001597460">
    <property type="component" value="Unassembled WGS sequence"/>
</dbReference>
<dbReference type="EMBL" id="JBHULI010000005">
    <property type="protein sequence ID" value="MFD2531633.1"/>
    <property type="molecule type" value="Genomic_DNA"/>
</dbReference>
<name>A0ABW5JFY9_9BACT</name>
<protein>
    <recommendedName>
        <fullName evidence="4">Lipocalin-like domain-containing protein</fullName>
    </recommendedName>
</protein>
<proteinExistence type="predicted"/>
<comment type="caution">
    <text evidence="2">The sequence shown here is derived from an EMBL/GenBank/DDBJ whole genome shotgun (WGS) entry which is preliminary data.</text>
</comment>
<evidence type="ECO:0000313" key="2">
    <source>
        <dbReference type="EMBL" id="MFD2531633.1"/>
    </source>
</evidence>
<evidence type="ECO:0000313" key="3">
    <source>
        <dbReference type="Proteomes" id="UP001597460"/>
    </source>
</evidence>
<gene>
    <name evidence="2" type="ORF">ACFSVN_04160</name>
</gene>
<accession>A0ABW5JFY9</accession>
<feature type="region of interest" description="Disordered" evidence="1">
    <location>
        <begin position="125"/>
        <end position="149"/>
    </location>
</feature>
<evidence type="ECO:0000256" key="1">
    <source>
        <dbReference type="SAM" id="MobiDB-lite"/>
    </source>
</evidence>
<dbReference type="PROSITE" id="PS51257">
    <property type="entry name" value="PROKAR_LIPOPROTEIN"/>
    <property type="match status" value="1"/>
</dbReference>
<organism evidence="2 3">
    <name type="scientific">Gracilimonas halophila</name>
    <dbReference type="NCBI Taxonomy" id="1834464"/>
    <lineage>
        <taxon>Bacteria</taxon>
        <taxon>Pseudomonadati</taxon>
        <taxon>Balneolota</taxon>
        <taxon>Balneolia</taxon>
        <taxon>Balneolales</taxon>
        <taxon>Balneolaceae</taxon>
        <taxon>Gracilimonas</taxon>
    </lineage>
</organism>
<feature type="compositionally biased region" description="Basic and acidic residues" evidence="1">
    <location>
        <begin position="133"/>
        <end position="142"/>
    </location>
</feature>
<keyword evidence="3" id="KW-1185">Reference proteome</keyword>
<reference evidence="3" key="1">
    <citation type="journal article" date="2019" name="Int. J. Syst. Evol. Microbiol.">
        <title>The Global Catalogue of Microorganisms (GCM) 10K type strain sequencing project: providing services to taxonomists for standard genome sequencing and annotation.</title>
        <authorList>
            <consortium name="The Broad Institute Genomics Platform"/>
            <consortium name="The Broad Institute Genome Sequencing Center for Infectious Disease"/>
            <person name="Wu L."/>
            <person name="Ma J."/>
        </authorList>
    </citation>
    <scope>NUCLEOTIDE SEQUENCE [LARGE SCALE GENOMIC DNA]</scope>
    <source>
        <strain evidence="3">KCTC 52042</strain>
    </source>
</reference>
<evidence type="ECO:0008006" key="4">
    <source>
        <dbReference type="Google" id="ProtNLM"/>
    </source>
</evidence>
<sequence length="170" mass="20032">MDTRSTLIAETICSIIFLSSCKKDSKTETGDEFPDEMHAVWQEEVWDDGDELGLYFTSKMMAIWDYAGDEYDQGEDCYYNWEAGELISYEGNNYRIRLIDFFFDDLEELTVNIRVDGDRMIIIDPEEEDSEQEYSRDSRSIEDLTPECSDDQFKMNSEELKRKFQAFLTN</sequence>
<dbReference type="RefSeq" id="WP_390299045.1">
    <property type="nucleotide sequence ID" value="NZ_JBHULI010000005.1"/>
</dbReference>